<reference evidence="3" key="1">
    <citation type="submission" date="2017-02" db="EMBL/GenBank/DDBJ databases">
        <authorList>
            <person name="Daims H."/>
        </authorList>
    </citation>
    <scope>NUCLEOTIDE SEQUENCE [LARGE SCALE GENOMIC DNA]</scope>
</reference>
<dbReference type="PIRSF" id="PIRSF026426">
    <property type="entry name" value="DUF1499"/>
    <property type="match status" value="1"/>
</dbReference>
<dbReference type="Proteomes" id="UP000195667">
    <property type="component" value="Unassembled WGS sequence"/>
</dbReference>
<evidence type="ECO:0000256" key="1">
    <source>
        <dbReference type="SAM" id="SignalP"/>
    </source>
</evidence>
<evidence type="ECO:0000313" key="2">
    <source>
        <dbReference type="EMBL" id="SJM96259.1"/>
    </source>
</evidence>
<evidence type="ECO:0000313" key="3">
    <source>
        <dbReference type="Proteomes" id="UP000195667"/>
    </source>
</evidence>
<feature type="signal peptide" evidence="1">
    <location>
        <begin position="1"/>
        <end position="21"/>
    </location>
</feature>
<proteinExistence type="predicted"/>
<name>A0A1R4HJ77_9GAMM</name>
<gene>
    <name evidence="2" type="ORF">CRENPOLYSF1_860040</name>
</gene>
<organism evidence="2 3">
    <name type="scientific">Crenothrix polyspora</name>
    <dbReference type="NCBI Taxonomy" id="360316"/>
    <lineage>
        <taxon>Bacteria</taxon>
        <taxon>Pseudomonadati</taxon>
        <taxon>Pseudomonadota</taxon>
        <taxon>Gammaproteobacteria</taxon>
        <taxon>Methylococcales</taxon>
        <taxon>Crenotrichaceae</taxon>
        <taxon>Crenothrix</taxon>
    </lineage>
</organism>
<evidence type="ECO:0008006" key="4">
    <source>
        <dbReference type="Google" id="ProtNLM"/>
    </source>
</evidence>
<dbReference type="Pfam" id="PF07386">
    <property type="entry name" value="DUF1499"/>
    <property type="match status" value="1"/>
</dbReference>
<feature type="chain" id="PRO_5012096811" description="DUF1499 domain-containing protein" evidence="1">
    <location>
        <begin position="22"/>
        <end position="146"/>
    </location>
</feature>
<keyword evidence="3" id="KW-1185">Reference proteome</keyword>
<dbReference type="EMBL" id="FUKI01000166">
    <property type="protein sequence ID" value="SJM96259.1"/>
    <property type="molecule type" value="Genomic_DNA"/>
</dbReference>
<protein>
    <recommendedName>
        <fullName evidence="4">DUF1499 domain-containing protein</fullName>
    </recommendedName>
</protein>
<dbReference type="InterPro" id="IPR010865">
    <property type="entry name" value="DUF1499"/>
</dbReference>
<accession>A0A1R4HJ77</accession>
<dbReference type="AlphaFoldDB" id="A0A1R4HJ77"/>
<sequence>MFMKFKLIIFMALIMTTQANASAVLKLPPCVNSPNCVSSQANPLDERHYIAPFKISGTPAAAWLALRKAIQKQDRTTITHDTDTSLHATAVSLVFSFVDDVDIILDVNAGLIHIRSASRVGHSDFGVNRRRIEALRTQLRKANVVE</sequence>
<keyword evidence="1" id="KW-0732">Signal</keyword>
<dbReference type="PANTHER" id="PTHR34801">
    <property type="entry name" value="EXPRESSED PROTEIN"/>
    <property type="match status" value="1"/>
</dbReference>
<dbReference type="PANTHER" id="PTHR34801:SF6">
    <property type="entry name" value="SLL1620 PROTEIN"/>
    <property type="match status" value="1"/>
</dbReference>